<keyword evidence="1 2" id="KW-0732">Signal</keyword>
<evidence type="ECO:0000259" key="3">
    <source>
        <dbReference type="Pfam" id="PF13290"/>
    </source>
</evidence>
<dbReference type="NCBIfam" id="TIGR02601">
    <property type="entry name" value="autotrns_rpt"/>
    <property type="match status" value="3"/>
</dbReference>
<dbReference type="InterPro" id="IPR011050">
    <property type="entry name" value="Pectin_lyase_fold/virulence"/>
</dbReference>
<dbReference type="InterPro" id="IPR059177">
    <property type="entry name" value="GH29D-like_dom"/>
</dbReference>
<dbReference type="Gene3D" id="2.160.20.20">
    <property type="match status" value="1"/>
</dbReference>
<evidence type="ECO:0000256" key="1">
    <source>
        <dbReference type="ARBA" id="ARBA00022729"/>
    </source>
</evidence>
<keyword evidence="5" id="KW-1185">Reference proteome</keyword>
<dbReference type="Pfam" id="PF12951">
    <property type="entry name" value="PATR"/>
    <property type="match status" value="4"/>
</dbReference>
<name>A0ABT3GLN2_9BACT</name>
<dbReference type="RefSeq" id="WP_264488539.1">
    <property type="nucleotide sequence ID" value="NZ_JAPDDT010000008.1"/>
</dbReference>
<sequence length="965" mass="96263">MKNLRLHLLSLFAPLALSPFVTAAPVNWSAQAVGHADLAQPADVTGVSTAGTLVAAVDVGGTGATVNGVPFAAGNGNISLSTCNWSVPSVTWGNNFGGYYSTSGAAPVHSDNTWLSTGKYGNGTSNVGTLNLFNLTVGHSYAVQLFLADLRTAQDGFKVIVDGGSPNQFAFSPGGGPWGYLMLTGTFIADAPTQAITMRNTNPSGGAFNTQLNAFQYRDLGVGEVALPPTFNPVAGTYVGAQTVTISCASEGATIHYTTDGSAPTIASPSGTSPVAVNVPAGTTMTIQAIGHVDGWADSSASSASYTTLATSSGVWTQATGGSWGATGNWQGGTIPFGGTADFSTLALPADATVTLDGARTIGHLVFGDTGSSHDWQVTSGSGGALTLDTGSVTSSVAVNNGTTTIDTVVAGTHGLAKSGNGNLELTGPNTFTGASSVEAGTLTVTNLASHRSSVDIASGAAFVAEVASEVLAPNSFNITGTGTLVKTGAGTWMLGNAGRVGIAMGAGGLIDVQEGVVSTGSHQNSWTGNLASMNLASGATIDLPAENIWVDALTGSGSIINSYAPSGGRTVNVGVADGSGTFSGTIASGGLLALTKAGTGTQIFTGTHTYTGTTTINGGTLQIGNGGTTGSLATGSGIVTNGTLAFNRSDAISQGTHFSGGNIGGTGGLTQMGPGKLTLTANNSYAGTTAVTGGELAIGLAPGTKWDVQHLDLAAGTTLSLDNFDSESGNAAVDAIQTLTTAGTVTLKVSGNFTVGTFPLIWYQTGTEIGGAGYAAFALAPLPSGVTGHLAHDAESSTVTLVVEQVVVSPFQSWISTSYPSLSGDDALPGADPDDDGMSNLDEFAFMGDPTSGSDRGPAKGLAIDTNSNGSKELNYTVAVRSGAAFTGSPSLTATVDGVTYTIQGSTNLTAFTAAVNEVVPALTPAQTGLPDITEGGWEYRTFKLTGSEGLVGKGFLRAQAEAP</sequence>
<reference evidence="4 5" key="1">
    <citation type="submission" date="2022-10" db="EMBL/GenBank/DDBJ databases">
        <title>Luteolibacter arcticus strain CCTCC AB 2014275, whole genome shotgun sequencing project.</title>
        <authorList>
            <person name="Zhao G."/>
            <person name="Shen L."/>
        </authorList>
    </citation>
    <scope>NUCLEOTIDE SEQUENCE [LARGE SCALE GENOMIC DNA]</scope>
    <source>
        <strain evidence="4 5">CCTCC AB 2014275</strain>
    </source>
</reference>
<accession>A0ABT3GLN2</accession>
<dbReference type="EMBL" id="JAPDDT010000008">
    <property type="protein sequence ID" value="MCW1924430.1"/>
    <property type="molecule type" value="Genomic_DNA"/>
</dbReference>
<gene>
    <name evidence="4" type="ORF">OKA05_17825</name>
</gene>
<protein>
    <submittedName>
        <fullName evidence="4">Autotransporter-associated beta strand repeat-containing protein</fullName>
    </submittedName>
</protein>
<feature type="signal peptide" evidence="2">
    <location>
        <begin position="1"/>
        <end position="23"/>
    </location>
</feature>
<dbReference type="InterPro" id="IPR013425">
    <property type="entry name" value="Autotrns_rpt"/>
</dbReference>
<feature type="domain" description="GH29D-like beta-sandwich" evidence="3">
    <location>
        <begin position="233"/>
        <end position="300"/>
    </location>
</feature>
<evidence type="ECO:0000256" key="2">
    <source>
        <dbReference type="SAM" id="SignalP"/>
    </source>
</evidence>
<dbReference type="Pfam" id="PF13290">
    <property type="entry name" value="CHB_HEX_C_1"/>
    <property type="match status" value="1"/>
</dbReference>
<dbReference type="InterPro" id="IPR012332">
    <property type="entry name" value="Autotransporter_pectin_lyase_C"/>
</dbReference>
<dbReference type="SUPFAM" id="SSF51126">
    <property type="entry name" value="Pectin lyase-like"/>
    <property type="match status" value="1"/>
</dbReference>
<proteinExistence type="predicted"/>
<feature type="chain" id="PRO_5047411728" evidence="2">
    <location>
        <begin position="24"/>
        <end position="965"/>
    </location>
</feature>
<comment type="caution">
    <text evidence="4">The sequence shown here is derived from an EMBL/GenBank/DDBJ whole genome shotgun (WGS) entry which is preliminary data.</text>
</comment>
<evidence type="ECO:0000313" key="5">
    <source>
        <dbReference type="Proteomes" id="UP001320876"/>
    </source>
</evidence>
<evidence type="ECO:0000313" key="4">
    <source>
        <dbReference type="EMBL" id="MCW1924430.1"/>
    </source>
</evidence>
<dbReference type="Proteomes" id="UP001320876">
    <property type="component" value="Unassembled WGS sequence"/>
</dbReference>
<organism evidence="4 5">
    <name type="scientific">Luteolibacter arcticus</name>
    <dbReference type="NCBI Taxonomy" id="1581411"/>
    <lineage>
        <taxon>Bacteria</taxon>
        <taxon>Pseudomonadati</taxon>
        <taxon>Verrucomicrobiota</taxon>
        <taxon>Verrucomicrobiia</taxon>
        <taxon>Verrucomicrobiales</taxon>
        <taxon>Verrucomicrobiaceae</taxon>
        <taxon>Luteolibacter</taxon>
    </lineage>
</organism>